<feature type="repeat" description="TPR" evidence="1">
    <location>
        <begin position="558"/>
        <end position="591"/>
    </location>
</feature>
<feature type="compositionally biased region" description="Basic and acidic residues" evidence="2">
    <location>
        <begin position="56"/>
        <end position="69"/>
    </location>
</feature>
<accession>H2U0T1</accession>
<protein>
    <submittedName>
        <fullName evidence="3">General transcription factor IIIC, polypeptide 3</fullName>
    </submittedName>
</protein>
<feature type="repeat" description="TPR" evidence="1">
    <location>
        <begin position="908"/>
        <end position="941"/>
    </location>
</feature>
<dbReference type="GeneTree" id="ENSGT00390000016929"/>
<dbReference type="Pfam" id="PF13181">
    <property type="entry name" value="TPR_8"/>
    <property type="match status" value="3"/>
</dbReference>
<evidence type="ECO:0000256" key="1">
    <source>
        <dbReference type="PROSITE-ProRule" id="PRU00339"/>
    </source>
</evidence>
<evidence type="ECO:0000313" key="3">
    <source>
        <dbReference type="Ensembl" id="ENSTRUP00000030541.3"/>
    </source>
</evidence>
<dbReference type="PROSITE" id="PS50005">
    <property type="entry name" value="TPR"/>
    <property type="match status" value="3"/>
</dbReference>
<evidence type="ECO:0000313" key="4">
    <source>
        <dbReference type="Proteomes" id="UP000005226"/>
    </source>
</evidence>
<dbReference type="Proteomes" id="UP000005226">
    <property type="component" value="Chromosome 8"/>
</dbReference>
<feature type="region of interest" description="Disordered" evidence="2">
    <location>
        <begin position="56"/>
        <end position="187"/>
    </location>
</feature>
<dbReference type="STRING" id="31033.ENSTRUP00000030541"/>
<dbReference type="PANTHER" id="PTHR23082:SF0">
    <property type="entry name" value="GENERAL TRANSCRIPTION FACTOR 3C POLYPEPTIDE 3"/>
    <property type="match status" value="1"/>
</dbReference>
<proteinExistence type="predicted"/>
<feature type="region of interest" description="Disordered" evidence="2">
    <location>
        <begin position="1"/>
        <end position="23"/>
    </location>
</feature>
<dbReference type="GO" id="GO:0000127">
    <property type="term" value="C:transcription factor TFIIIC complex"/>
    <property type="evidence" value="ECO:0007669"/>
    <property type="project" value="TreeGrafter"/>
</dbReference>
<dbReference type="InterPro" id="IPR019734">
    <property type="entry name" value="TPR_rpt"/>
</dbReference>
<keyword evidence="1" id="KW-0802">TPR repeat</keyword>
<keyword evidence="4" id="KW-1185">Reference proteome</keyword>
<reference evidence="3 4" key="1">
    <citation type="journal article" date="2011" name="Genome Biol. Evol.">
        <title>Integration of the genetic map and genome assembly of fugu facilitates insights into distinct features of genome evolution in teleosts and mammals.</title>
        <authorList>
            <person name="Kai W."/>
            <person name="Kikuchi K."/>
            <person name="Tohari S."/>
            <person name="Chew A.K."/>
            <person name="Tay A."/>
            <person name="Fujiwara A."/>
            <person name="Hosoya S."/>
            <person name="Suetake H."/>
            <person name="Naruse K."/>
            <person name="Brenner S."/>
            <person name="Suzuki Y."/>
            <person name="Venkatesh B."/>
        </authorList>
    </citation>
    <scope>NUCLEOTIDE SEQUENCE [LARGE SCALE GENOMIC DNA]</scope>
</reference>
<dbReference type="FunFam" id="1.25.40.10:FF:000128">
    <property type="entry name" value="General transcription factor IIIC, polypeptide 3, 102kDa"/>
    <property type="match status" value="1"/>
</dbReference>
<dbReference type="PANTHER" id="PTHR23082">
    <property type="entry name" value="TRANSCRIPTION INITIATION FACTOR IIIC TFIIIC , POLYPEPTIDE 3-RELATED"/>
    <property type="match status" value="1"/>
</dbReference>
<feature type="compositionally biased region" description="Acidic residues" evidence="2">
    <location>
        <begin position="115"/>
        <end position="137"/>
    </location>
</feature>
<feature type="compositionally biased region" description="Polar residues" evidence="2">
    <location>
        <begin position="78"/>
        <end position="91"/>
    </location>
</feature>
<dbReference type="Gene3D" id="1.25.40.10">
    <property type="entry name" value="Tetratricopeptide repeat domain"/>
    <property type="match status" value="3"/>
</dbReference>
<reference evidence="3" key="3">
    <citation type="submission" date="2025-09" db="UniProtKB">
        <authorList>
            <consortium name="Ensembl"/>
        </authorList>
    </citation>
    <scope>IDENTIFICATION</scope>
</reference>
<feature type="compositionally biased region" description="Basic residues" evidence="2">
    <location>
        <begin position="156"/>
        <end position="170"/>
    </location>
</feature>
<feature type="region of interest" description="Disordered" evidence="2">
    <location>
        <begin position="436"/>
        <end position="464"/>
    </location>
</feature>
<feature type="compositionally biased region" description="Polar residues" evidence="2">
    <location>
        <begin position="10"/>
        <end position="20"/>
    </location>
</feature>
<dbReference type="Ensembl" id="ENSTRUT00000030658.3">
    <property type="protein sequence ID" value="ENSTRUP00000030541.3"/>
    <property type="gene ID" value="ENSTRUG00000012073.3"/>
</dbReference>
<feature type="compositionally biased region" description="Basic and acidic residues" evidence="2">
    <location>
        <begin position="138"/>
        <end position="155"/>
    </location>
</feature>
<dbReference type="GO" id="GO:0006383">
    <property type="term" value="P:transcription by RNA polymerase III"/>
    <property type="evidence" value="ECO:0007669"/>
    <property type="project" value="InterPro"/>
</dbReference>
<dbReference type="eggNOG" id="KOG2076">
    <property type="taxonomic scope" value="Eukaryota"/>
</dbReference>
<gene>
    <name evidence="3" type="primary">gtf3c3</name>
</gene>
<dbReference type="SUPFAM" id="SSF48452">
    <property type="entry name" value="TPR-like"/>
    <property type="match status" value="3"/>
</dbReference>
<dbReference type="InterPro" id="IPR011990">
    <property type="entry name" value="TPR-like_helical_dom_sf"/>
</dbReference>
<dbReference type="InParanoid" id="H2U0T1"/>
<dbReference type="OMA" id="SSPNMKF"/>
<dbReference type="FunCoup" id="H2U0T1">
    <property type="interactions" value="1540"/>
</dbReference>
<dbReference type="InterPro" id="IPR039340">
    <property type="entry name" value="Tfc4/TFIIIC-102/Sfc4"/>
</dbReference>
<organism evidence="3 4">
    <name type="scientific">Takifugu rubripes</name>
    <name type="common">Japanese pufferfish</name>
    <name type="synonym">Fugu rubripes</name>
    <dbReference type="NCBI Taxonomy" id="31033"/>
    <lineage>
        <taxon>Eukaryota</taxon>
        <taxon>Metazoa</taxon>
        <taxon>Chordata</taxon>
        <taxon>Craniata</taxon>
        <taxon>Vertebrata</taxon>
        <taxon>Euteleostomi</taxon>
        <taxon>Actinopterygii</taxon>
        <taxon>Neopterygii</taxon>
        <taxon>Teleostei</taxon>
        <taxon>Neoteleostei</taxon>
        <taxon>Acanthomorphata</taxon>
        <taxon>Eupercaria</taxon>
        <taxon>Tetraodontiformes</taxon>
        <taxon>Tetradontoidea</taxon>
        <taxon>Tetraodontidae</taxon>
        <taxon>Takifugu</taxon>
    </lineage>
</organism>
<dbReference type="FunFam" id="1.25.40.10:FF:000155">
    <property type="entry name" value="General transcription factor 3C polypeptide 3"/>
    <property type="match status" value="1"/>
</dbReference>
<evidence type="ECO:0000256" key="2">
    <source>
        <dbReference type="SAM" id="MobiDB-lite"/>
    </source>
</evidence>
<dbReference type="SMART" id="SM00028">
    <property type="entry name" value="TPR"/>
    <property type="match status" value="7"/>
</dbReference>
<feature type="repeat" description="TPR" evidence="1">
    <location>
        <begin position="286"/>
        <end position="319"/>
    </location>
</feature>
<reference evidence="3" key="2">
    <citation type="submission" date="2025-08" db="UniProtKB">
        <authorList>
            <consortium name="Ensembl"/>
        </authorList>
    </citation>
    <scope>IDENTIFICATION</scope>
</reference>
<dbReference type="AlphaFoldDB" id="H2U0T1"/>
<feature type="compositionally biased region" description="Acidic residues" evidence="2">
    <location>
        <begin position="174"/>
        <end position="186"/>
    </location>
</feature>
<sequence length="983" mass="112219">MRRREPPQPTNTAAPSSNLRSPVFLLASDSDRHTDMSGFSAELIDYLEGRITFEEFDKRRDERKTKESEVLSEDDGAQPSTSAPVTLTQEEGVSPVVQLAFASMLGEMQEPPSSEAEEDEEEEEDTLSYVDDEDDEDYKVNVAEEKKLELEEEVKKKTRGRKGGRRRRKKKEEEDYDDYDEEDDPSAGDVFALEMKLNRENKKMMKERRHRSKLPRALRGLMGEANIRYARGEKEDAIMMCMEIIRQAPLAFEPFSTLAMIYEDDEDADKALQFGLIAAHLNPSDSEEWIRLAEMSLEQDNIRQAILCYTKAIKYDPTNVRYLWERSNLHMRLGEQKQCMDGYRKILSLLPMEEGEHFMQLSKDMAKSYYESNDLAAALGIIEEALDRHPELVSDDFVNMAAELNIASHHYSKALQVLVKFAGIVLITDESRMDVTTPAGDGEVSEQPCEVQESSEENTKSQTLTAEEAAAENNGKIKDVQVPESIPVDLKAKLIVCLIHLHVSTPLERLVTSLMEQSPEEIGDLYLDVAEAYLDKGEYASALPLLSVLVVSDKYNLAVVWLRHSECLKALGQMEMAAESYTKVVQMAPLHLEARLSLATLQQQLGRPEHALKALESMYDSETLARDSSAAQKELKLLLHRSTLLKTQGQKQDYLDAMISMISMLLKVAMQRAKVCVRSVIVSGESHLRLVKVKELEPEIADHEAAYLDNTGKTNVLSREDWWQLLVSCVLTLCEVKRYEEAELMVESAMEFYSFYDNKPLRRELEFFGLSATILDRNHYNAYNYIRLMLMENVDPPQLWNIFNQLTITSQHQRHHRFCLRLLLKHPDSHALCVLCGHNAMVSGSFKHALGQYVQAFQTHPDNPLYSLCVGLTFFHMASQKFVAKRHALVLQGFSFLWRYLELRGECQESMYNLGRALHQLGLTHLAIHYYQKALALPVQNLEGMPDDQVDLRREIAFNLSLIYQTSGNTEMARQLINTYCII</sequence>
<name>H2U0T1_TAKRU</name>